<dbReference type="AlphaFoldDB" id="A0A0V0TP97"/>
<protein>
    <submittedName>
        <fullName evidence="2">Uncharacterized protein</fullName>
    </submittedName>
</protein>
<organism evidence="2 3">
    <name type="scientific">Trichinella murrelli</name>
    <dbReference type="NCBI Taxonomy" id="144512"/>
    <lineage>
        <taxon>Eukaryota</taxon>
        <taxon>Metazoa</taxon>
        <taxon>Ecdysozoa</taxon>
        <taxon>Nematoda</taxon>
        <taxon>Enoplea</taxon>
        <taxon>Dorylaimia</taxon>
        <taxon>Trichinellida</taxon>
        <taxon>Trichinellidae</taxon>
        <taxon>Trichinella</taxon>
    </lineage>
</organism>
<reference evidence="2 3" key="1">
    <citation type="submission" date="2015-01" db="EMBL/GenBank/DDBJ databases">
        <title>Evolution of Trichinella species and genotypes.</title>
        <authorList>
            <person name="Korhonen P.K."/>
            <person name="Edoardo P."/>
            <person name="Giuseppe L.R."/>
            <person name="Gasser R.B."/>
        </authorList>
    </citation>
    <scope>NUCLEOTIDE SEQUENCE [LARGE SCALE GENOMIC DNA]</scope>
    <source>
        <strain evidence="2">ISS417</strain>
    </source>
</reference>
<dbReference type="Proteomes" id="UP000055048">
    <property type="component" value="Unassembled WGS sequence"/>
</dbReference>
<name>A0A0V0TP97_9BILA</name>
<accession>A0A0V0TP97</accession>
<sequence>MRLTSARVPRPREGLNHTAANHQLNTTHQCQLTDFLLKSTEQPTLYYNLLFMCEKRQKVTTNSSGRRGSPKTDLDPPASTSRKLHRLSSLIIKISLIKTLNRVVSMITTLGVILWAHVDLRALEFVVGFNLCSFSNPRRLSLLRALMSSNPRCSTLHLHYFAAFRSLSAAALPMAISRTPVSATQRMANANRQWQLARRGERALSEAPILTTLGFRSPDNPPPELFAQEAIVRRTTANPMHRMGSPLTPQPRDPRGRDSDLPDSARALFLPCHCLVRTNSRVCHTDEVGAVPSGKHVARP</sequence>
<evidence type="ECO:0000256" key="1">
    <source>
        <dbReference type="SAM" id="MobiDB-lite"/>
    </source>
</evidence>
<proteinExistence type="predicted"/>
<feature type="region of interest" description="Disordered" evidence="1">
    <location>
        <begin position="236"/>
        <end position="262"/>
    </location>
</feature>
<dbReference type="EMBL" id="JYDJ01000189">
    <property type="protein sequence ID" value="KRX40784.1"/>
    <property type="molecule type" value="Genomic_DNA"/>
</dbReference>
<keyword evidence="3" id="KW-1185">Reference proteome</keyword>
<comment type="caution">
    <text evidence="2">The sequence shown here is derived from an EMBL/GenBank/DDBJ whole genome shotgun (WGS) entry which is preliminary data.</text>
</comment>
<evidence type="ECO:0000313" key="3">
    <source>
        <dbReference type="Proteomes" id="UP000055048"/>
    </source>
</evidence>
<gene>
    <name evidence="2" type="ORF">T05_11400</name>
</gene>
<feature type="region of interest" description="Disordered" evidence="1">
    <location>
        <begin position="60"/>
        <end position="80"/>
    </location>
</feature>
<evidence type="ECO:0000313" key="2">
    <source>
        <dbReference type="EMBL" id="KRX40784.1"/>
    </source>
</evidence>